<keyword evidence="2" id="KW-1185">Reference proteome</keyword>
<evidence type="ECO:0000313" key="2">
    <source>
        <dbReference type="Proteomes" id="UP000604825"/>
    </source>
</evidence>
<dbReference type="EMBL" id="CAJGYO010000011">
    <property type="protein sequence ID" value="CAD6259523.1"/>
    <property type="molecule type" value="Genomic_DNA"/>
</dbReference>
<organism evidence="1 2">
    <name type="scientific">Miscanthus lutarioriparius</name>
    <dbReference type="NCBI Taxonomy" id="422564"/>
    <lineage>
        <taxon>Eukaryota</taxon>
        <taxon>Viridiplantae</taxon>
        <taxon>Streptophyta</taxon>
        <taxon>Embryophyta</taxon>
        <taxon>Tracheophyta</taxon>
        <taxon>Spermatophyta</taxon>
        <taxon>Magnoliopsida</taxon>
        <taxon>Liliopsida</taxon>
        <taxon>Poales</taxon>
        <taxon>Poaceae</taxon>
        <taxon>PACMAD clade</taxon>
        <taxon>Panicoideae</taxon>
        <taxon>Andropogonodae</taxon>
        <taxon>Andropogoneae</taxon>
        <taxon>Saccharinae</taxon>
        <taxon>Miscanthus</taxon>
    </lineage>
</organism>
<gene>
    <name evidence="1" type="ORF">NCGR_LOCUS42960</name>
</gene>
<proteinExistence type="predicted"/>
<dbReference type="Proteomes" id="UP000604825">
    <property type="component" value="Unassembled WGS sequence"/>
</dbReference>
<dbReference type="AlphaFoldDB" id="A0A811QP71"/>
<evidence type="ECO:0000313" key="1">
    <source>
        <dbReference type="EMBL" id="CAD6259523.1"/>
    </source>
</evidence>
<name>A0A811QP71_9POAL</name>
<dbReference type="OrthoDB" id="59661at2759"/>
<comment type="caution">
    <text evidence="1">The sequence shown here is derived from an EMBL/GenBank/DDBJ whole genome shotgun (WGS) entry which is preliminary data.</text>
</comment>
<dbReference type="PANTHER" id="PTHR33984">
    <property type="entry name" value="OS02G0717600 PROTEIN"/>
    <property type="match status" value="1"/>
</dbReference>
<accession>A0A811QP71</accession>
<sequence>MASLSDLAGMANASLYGFKDYHGVDYIVTSAWCGPCGRHAASAGAAPRGARVSKLLVLSSVGGEKVLPWVVSTAGNVKCFDTVSLSQKLSLHCHALHPITLHFLCLRDADVKKAAPPPPVLLLPSPHDVAADDLDGSAGACQQGLEGLVV</sequence>
<dbReference type="PANTHER" id="PTHR33984:SF1">
    <property type="entry name" value="OS09G0281800 PROTEIN"/>
    <property type="match status" value="1"/>
</dbReference>
<reference evidence="1" key="1">
    <citation type="submission" date="2020-10" db="EMBL/GenBank/DDBJ databases">
        <authorList>
            <person name="Han B."/>
            <person name="Lu T."/>
            <person name="Zhao Q."/>
            <person name="Huang X."/>
            <person name="Zhao Y."/>
        </authorList>
    </citation>
    <scope>NUCLEOTIDE SEQUENCE</scope>
</reference>
<protein>
    <submittedName>
        <fullName evidence="1">Uncharacterized protein</fullName>
    </submittedName>
</protein>